<sequence>MRTTASSILRSRASTSATIPPRSADRQSRTSAPGRDGREALASRPVGDTVAVGALVRVVVVDDHEVVRRGVADVLASAPGIAVVGGAGSAAGALARVPALRPDVAVVDLRLPDGDGVTLCRDLRARLPALRVLLLTSYGDDEALLDAVVAGASGYLLKEVLGADLVAAVRTVAAGGSTLDPRARALVADRVRHTGPTGPLTELSEREREVFALIGQGLTNRQIGERLYLAEKTVKNYVSHLLAKLGVERRTQVAVMAAELRAPERSAC</sequence>
<dbReference type="PROSITE" id="PS00622">
    <property type="entry name" value="HTH_LUXR_1"/>
    <property type="match status" value="1"/>
</dbReference>
<dbReference type="PRINTS" id="PR00038">
    <property type="entry name" value="HTHLUXR"/>
</dbReference>
<evidence type="ECO:0000313" key="9">
    <source>
        <dbReference type="EMBL" id="TXR51676.1"/>
    </source>
</evidence>
<dbReference type="GO" id="GO:0003677">
    <property type="term" value="F:DNA binding"/>
    <property type="evidence" value="ECO:0007669"/>
    <property type="project" value="UniProtKB-KW"/>
</dbReference>
<dbReference type="CDD" id="cd17535">
    <property type="entry name" value="REC_NarL-like"/>
    <property type="match status" value="1"/>
</dbReference>
<evidence type="ECO:0000259" key="7">
    <source>
        <dbReference type="PROSITE" id="PS50043"/>
    </source>
</evidence>
<dbReference type="PROSITE" id="PS50043">
    <property type="entry name" value="HTH_LUXR_2"/>
    <property type="match status" value="1"/>
</dbReference>
<dbReference type="GO" id="GO:0006355">
    <property type="term" value="P:regulation of DNA-templated transcription"/>
    <property type="evidence" value="ECO:0007669"/>
    <property type="project" value="InterPro"/>
</dbReference>
<dbReference type="InterPro" id="IPR058245">
    <property type="entry name" value="NreC/VraR/RcsB-like_REC"/>
</dbReference>
<organism evidence="9 10">
    <name type="scientific">Quadrisphaera setariae</name>
    <dbReference type="NCBI Taxonomy" id="2593304"/>
    <lineage>
        <taxon>Bacteria</taxon>
        <taxon>Bacillati</taxon>
        <taxon>Actinomycetota</taxon>
        <taxon>Actinomycetes</taxon>
        <taxon>Kineosporiales</taxon>
        <taxon>Kineosporiaceae</taxon>
        <taxon>Quadrisphaera</taxon>
    </lineage>
</organism>
<dbReference type="PANTHER" id="PTHR43214:SF24">
    <property type="entry name" value="TRANSCRIPTIONAL REGULATORY PROTEIN NARL-RELATED"/>
    <property type="match status" value="1"/>
</dbReference>
<name>A0A5C8Z437_9ACTN</name>
<feature type="domain" description="Response regulatory" evidence="8">
    <location>
        <begin position="57"/>
        <end position="173"/>
    </location>
</feature>
<evidence type="ECO:0000313" key="10">
    <source>
        <dbReference type="Proteomes" id="UP000321234"/>
    </source>
</evidence>
<dbReference type="AlphaFoldDB" id="A0A5C8Z437"/>
<gene>
    <name evidence="9" type="ORF">FMM08_21865</name>
</gene>
<evidence type="ECO:0000259" key="8">
    <source>
        <dbReference type="PROSITE" id="PS50110"/>
    </source>
</evidence>
<feature type="modified residue" description="4-aspartylphosphate" evidence="5">
    <location>
        <position position="108"/>
    </location>
</feature>
<dbReference type="SMART" id="SM00448">
    <property type="entry name" value="REC"/>
    <property type="match status" value="1"/>
</dbReference>
<dbReference type="GO" id="GO:0000160">
    <property type="term" value="P:phosphorelay signal transduction system"/>
    <property type="evidence" value="ECO:0007669"/>
    <property type="project" value="InterPro"/>
</dbReference>
<dbReference type="InterPro" id="IPR000792">
    <property type="entry name" value="Tscrpt_reg_LuxR_C"/>
</dbReference>
<keyword evidence="2" id="KW-0805">Transcription regulation</keyword>
<dbReference type="InterPro" id="IPR001789">
    <property type="entry name" value="Sig_transdc_resp-reg_receiver"/>
</dbReference>
<keyword evidence="10" id="KW-1185">Reference proteome</keyword>
<dbReference type="PANTHER" id="PTHR43214">
    <property type="entry name" value="TWO-COMPONENT RESPONSE REGULATOR"/>
    <property type="match status" value="1"/>
</dbReference>
<evidence type="ECO:0000256" key="6">
    <source>
        <dbReference type="SAM" id="MobiDB-lite"/>
    </source>
</evidence>
<dbReference type="Gene3D" id="3.40.50.2300">
    <property type="match status" value="1"/>
</dbReference>
<evidence type="ECO:0000256" key="4">
    <source>
        <dbReference type="ARBA" id="ARBA00023163"/>
    </source>
</evidence>
<proteinExistence type="predicted"/>
<keyword evidence="1 5" id="KW-0597">Phosphoprotein</keyword>
<dbReference type="PROSITE" id="PS50110">
    <property type="entry name" value="RESPONSE_REGULATORY"/>
    <property type="match status" value="1"/>
</dbReference>
<keyword evidence="3" id="KW-0238">DNA-binding</keyword>
<comment type="caution">
    <text evidence="9">The sequence shown here is derived from an EMBL/GenBank/DDBJ whole genome shotgun (WGS) entry which is preliminary data.</text>
</comment>
<dbReference type="OrthoDB" id="9808843at2"/>
<dbReference type="Pfam" id="PF00072">
    <property type="entry name" value="Response_reg"/>
    <property type="match status" value="1"/>
</dbReference>
<dbReference type="EMBL" id="VKAC01000019">
    <property type="protein sequence ID" value="TXR51676.1"/>
    <property type="molecule type" value="Genomic_DNA"/>
</dbReference>
<feature type="region of interest" description="Disordered" evidence="6">
    <location>
        <begin position="1"/>
        <end position="43"/>
    </location>
</feature>
<dbReference type="InterPro" id="IPR039420">
    <property type="entry name" value="WalR-like"/>
</dbReference>
<evidence type="ECO:0000256" key="3">
    <source>
        <dbReference type="ARBA" id="ARBA00023125"/>
    </source>
</evidence>
<evidence type="ECO:0000256" key="5">
    <source>
        <dbReference type="PROSITE-ProRule" id="PRU00169"/>
    </source>
</evidence>
<feature type="domain" description="HTH luxR-type" evidence="7">
    <location>
        <begin position="196"/>
        <end position="261"/>
    </location>
</feature>
<feature type="compositionally biased region" description="Polar residues" evidence="6">
    <location>
        <begin position="1"/>
        <end position="18"/>
    </location>
</feature>
<keyword evidence="4" id="KW-0804">Transcription</keyword>
<dbReference type="Pfam" id="PF00196">
    <property type="entry name" value="GerE"/>
    <property type="match status" value="1"/>
</dbReference>
<dbReference type="CDD" id="cd06170">
    <property type="entry name" value="LuxR_C_like"/>
    <property type="match status" value="1"/>
</dbReference>
<dbReference type="Proteomes" id="UP000321234">
    <property type="component" value="Unassembled WGS sequence"/>
</dbReference>
<evidence type="ECO:0000256" key="1">
    <source>
        <dbReference type="ARBA" id="ARBA00022553"/>
    </source>
</evidence>
<accession>A0A5C8Z437</accession>
<dbReference type="SMART" id="SM00421">
    <property type="entry name" value="HTH_LUXR"/>
    <property type="match status" value="1"/>
</dbReference>
<reference evidence="9 10" key="1">
    <citation type="submission" date="2019-07" db="EMBL/GenBank/DDBJ databases">
        <title>Quadrisphaera sp. strain DD2A genome sequencing and assembly.</title>
        <authorList>
            <person name="Kim I."/>
        </authorList>
    </citation>
    <scope>NUCLEOTIDE SEQUENCE [LARGE SCALE GENOMIC DNA]</scope>
    <source>
        <strain evidence="9 10">DD2A</strain>
    </source>
</reference>
<evidence type="ECO:0000256" key="2">
    <source>
        <dbReference type="ARBA" id="ARBA00023015"/>
    </source>
</evidence>
<dbReference type="InterPro" id="IPR011006">
    <property type="entry name" value="CheY-like_superfamily"/>
</dbReference>
<dbReference type="SUPFAM" id="SSF52172">
    <property type="entry name" value="CheY-like"/>
    <property type="match status" value="1"/>
</dbReference>
<protein>
    <submittedName>
        <fullName evidence="9">Response regulator transcription factor</fullName>
    </submittedName>
</protein>